<sequence length="90" mass="10268">MISNPYPTKGTAKSAAKVYAQENGIKKFLLMLDLDKRQYHFTDQEKDRESKMIVFARYALIKDKWRDKSPLGKVASRGGIIKNESFLGGK</sequence>
<organism evidence="1 2">
    <name type="scientific">Sporomusa silvacetica DSM 10669</name>
    <dbReference type="NCBI Taxonomy" id="1123289"/>
    <lineage>
        <taxon>Bacteria</taxon>
        <taxon>Bacillati</taxon>
        <taxon>Bacillota</taxon>
        <taxon>Negativicutes</taxon>
        <taxon>Selenomonadales</taxon>
        <taxon>Sporomusaceae</taxon>
        <taxon>Sporomusa</taxon>
    </lineage>
</organism>
<dbReference type="Proteomes" id="UP000216752">
    <property type="component" value="Chromosome"/>
</dbReference>
<evidence type="ECO:0000313" key="1">
    <source>
        <dbReference type="EMBL" id="XFO64765.1"/>
    </source>
</evidence>
<reference evidence="1" key="1">
    <citation type="submission" date="2024-05" db="EMBL/GenBank/DDBJ databases">
        <title>Isolation and characterization of Sporomusa carbonis sp. nov., a carboxydotrophic hydrogenogen in the genus of Sporomusa isolated from a charcoal burning pile.</title>
        <authorList>
            <person name="Boeer T."/>
            <person name="Rosenbaum F."/>
            <person name="Eysell L."/>
            <person name="Mueller V."/>
            <person name="Daniel R."/>
            <person name="Poehlein A."/>
        </authorList>
    </citation>
    <scope>NUCLEOTIDE SEQUENCE [LARGE SCALE GENOMIC DNA]</scope>
    <source>
        <strain evidence="1">DSM 10669</strain>
    </source>
</reference>
<gene>
    <name evidence="1" type="ORF">SPSIL_008740</name>
</gene>
<dbReference type="EMBL" id="CP155573">
    <property type="protein sequence ID" value="XFO64765.1"/>
    <property type="molecule type" value="Genomic_DNA"/>
</dbReference>
<accession>A0ABZ3IGG4</accession>
<protein>
    <submittedName>
        <fullName evidence="1">Uncharacterized protein</fullName>
    </submittedName>
</protein>
<name>A0ABZ3IGG4_9FIRM</name>
<evidence type="ECO:0000313" key="2">
    <source>
        <dbReference type="Proteomes" id="UP000216752"/>
    </source>
</evidence>
<keyword evidence="2" id="KW-1185">Reference proteome</keyword>
<dbReference type="RefSeq" id="WP_094607761.1">
    <property type="nucleotide sequence ID" value="NZ_CP155573.1"/>
</dbReference>
<proteinExistence type="predicted"/>